<dbReference type="EMBL" id="CP040463">
    <property type="protein sequence ID" value="QCT95177.1"/>
    <property type="molecule type" value="Genomic_DNA"/>
</dbReference>
<dbReference type="InterPro" id="IPR014729">
    <property type="entry name" value="Rossmann-like_a/b/a_fold"/>
</dbReference>
<dbReference type="Gene3D" id="3.40.50.620">
    <property type="entry name" value="HUPs"/>
    <property type="match status" value="1"/>
</dbReference>
<evidence type="ECO:0000256" key="5">
    <source>
        <dbReference type="ARBA" id="ARBA00048539"/>
    </source>
</evidence>
<dbReference type="NCBIfam" id="TIGR02432">
    <property type="entry name" value="lysidine_TilS_N"/>
    <property type="match status" value="1"/>
</dbReference>
<keyword evidence="6" id="KW-0963">Cytoplasm</keyword>
<evidence type="ECO:0000256" key="3">
    <source>
        <dbReference type="ARBA" id="ARBA00022741"/>
    </source>
</evidence>
<keyword evidence="3 6" id="KW-0547">Nucleotide-binding</keyword>
<comment type="subcellular location">
    <subcellularLocation>
        <location evidence="6">Cytoplasm</location>
    </subcellularLocation>
</comment>
<reference evidence="8 9" key="1">
    <citation type="submission" date="2019-05" db="EMBL/GenBank/DDBJ databases">
        <title>A comparative analysis of the Nautiliaceae.</title>
        <authorList>
            <person name="Grosche A."/>
            <person name="Smedile F."/>
            <person name="Vetriani C."/>
        </authorList>
    </citation>
    <scope>NUCLEOTIDE SEQUENCE [LARGE SCALE GENOMIC DNA]</scope>
    <source>
        <strain evidence="8 9">TB-2</strain>
    </source>
</reference>
<evidence type="ECO:0000313" key="8">
    <source>
        <dbReference type="EMBL" id="QCT95177.1"/>
    </source>
</evidence>
<accession>A0ABX5VA56</accession>
<comment type="catalytic activity">
    <reaction evidence="5 6">
        <text>cytidine(34) in tRNA(Ile2) + L-lysine + ATP = lysidine(34) in tRNA(Ile2) + AMP + diphosphate + H(+)</text>
        <dbReference type="Rhea" id="RHEA:43744"/>
        <dbReference type="Rhea" id="RHEA-COMP:10625"/>
        <dbReference type="Rhea" id="RHEA-COMP:10670"/>
        <dbReference type="ChEBI" id="CHEBI:15378"/>
        <dbReference type="ChEBI" id="CHEBI:30616"/>
        <dbReference type="ChEBI" id="CHEBI:32551"/>
        <dbReference type="ChEBI" id="CHEBI:33019"/>
        <dbReference type="ChEBI" id="CHEBI:82748"/>
        <dbReference type="ChEBI" id="CHEBI:83665"/>
        <dbReference type="ChEBI" id="CHEBI:456215"/>
        <dbReference type="EC" id="6.3.4.19"/>
    </reaction>
</comment>
<evidence type="ECO:0000256" key="2">
    <source>
        <dbReference type="ARBA" id="ARBA00022694"/>
    </source>
</evidence>
<evidence type="ECO:0000256" key="6">
    <source>
        <dbReference type="HAMAP-Rule" id="MF_01161"/>
    </source>
</evidence>
<keyword evidence="1 6" id="KW-0436">Ligase</keyword>
<keyword evidence="9" id="KW-1185">Reference proteome</keyword>
<dbReference type="PANTHER" id="PTHR43033">
    <property type="entry name" value="TRNA(ILE)-LYSIDINE SYNTHASE-RELATED"/>
    <property type="match status" value="1"/>
</dbReference>
<dbReference type="Proteomes" id="UP000306825">
    <property type="component" value="Chromosome"/>
</dbReference>
<keyword evidence="4 6" id="KW-0067">ATP-binding</keyword>
<comment type="similarity">
    <text evidence="6">Belongs to the tRNA(Ile)-lysidine synthase family.</text>
</comment>
<dbReference type="SUPFAM" id="SSF52402">
    <property type="entry name" value="Adenine nucleotide alpha hydrolases-like"/>
    <property type="match status" value="1"/>
</dbReference>
<comment type="function">
    <text evidence="6">Ligates lysine onto the cytidine present at position 34 of the AUA codon-specific tRNA(Ile) that contains the anticodon CAU, in an ATP-dependent manner. Cytidine is converted to lysidine, thus changing the amino acid specificity of the tRNA from methionine to isoleucine.</text>
</comment>
<evidence type="ECO:0000313" key="9">
    <source>
        <dbReference type="Proteomes" id="UP000306825"/>
    </source>
</evidence>
<dbReference type="HAMAP" id="MF_01161">
    <property type="entry name" value="tRNA_Ile_lys_synt"/>
    <property type="match status" value="1"/>
</dbReference>
<sequence length="323" mass="38963">MANLLAFSGGIDSSALFFWLMEKNIDFDIAIVNYHTRETSDKEVEYAKYLAEKYNKKIFIKDCYLRKFSEKKARDCRYKFFEEIIKKNGYSTLILAHQLNDRFEWFLMQLSKGAGLKELISMEKWEEREFYKIYRPFYNISRREIIEYLHKHNIKYFIDESNFDTKYKRNLIRKEFSNKFIEMFENGVKKSFEFLEEDKKLLINLNWKKIKDLYIFKKTNPKLDIKKVDLILKRLGVLPTKKQKDEILKTNFSCVIQGKIAIDSNNEKIYVSPYVKIPLPKEKKELFRKHKIPPKIRSYIVKEKLCHMLFTEMSTDVLKSGKR</sequence>
<dbReference type="Pfam" id="PF01171">
    <property type="entry name" value="ATP_bind_3"/>
    <property type="match status" value="1"/>
</dbReference>
<dbReference type="InterPro" id="IPR012094">
    <property type="entry name" value="tRNA_Ile_lys_synt"/>
</dbReference>
<dbReference type="CDD" id="cd01992">
    <property type="entry name" value="TilS_N"/>
    <property type="match status" value="1"/>
</dbReference>
<evidence type="ECO:0000259" key="7">
    <source>
        <dbReference type="Pfam" id="PF01171"/>
    </source>
</evidence>
<comment type="domain">
    <text evidence="6">The N-terminal region contains the highly conserved SGGXDS motif, predicted to be a P-loop motif involved in ATP binding.</text>
</comment>
<protein>
    <recommendedName>
        <fullName evidence="6">tRNA(Ile)-lysidine synthase</fullName>
        <ecNumber evidence="6">6.3.4.19</ecNumber>
    </recommendedName>
    <alternativeName>
        <fullName evidence="6">tRNA(Ile)-2-lysyl-cytidine synthase</fullName>
    </alternativeName>
    <alternativeName>
        <fullName evidence="6">tRNA(Ile)-lysidine synthetase</fullName>
    </alternativeName>
</protein>
<evidence type="ECO:0000256" key="1">
    <source>
        <dbReference type="ARBA" id="ARBA00022598"/>
    </source>
</evidence>
<dbReference type="InterPro" id="IPR011063">
    <property type="entry name" value="TilS/TtcA_N"/>
</dbReference>
<dbReference type="PANTHER" id="PTHR43033:SF1">
    <property type="entry name" value="TRNA(ILE)-LYSIDINE SYNTHASE-RELATED"/>
    <property type="match status" value="1"/>
</dbReference>
<feature type="binding site" evidence="6">
    <location>
        <begin position="8"/>
        <end position="13"/>
    </location>
    <ligand>
        <name>ATP</name>
        <dbReference type="ChEBI" id="CHEBI:30616"/>
    </ligand>
</feature>
<name>A0ABX5VA56_9BACT</name>
<organism evidence="8 9">
    <name type="scientific">Caminibacter mediatlanticus TB-2</name>
    <dbReference type="NCBI Taxonomy" id="391592"/>
    <lineage>
        <taxon>Bacteria</taxon>
        <taxon>Pseudomonadati</taxon>
        <taxon>Campylobacterota</taxon>
        <taxon>Epsilonproteobacteria</taxon>
        <taxon>Nautiliales</taxon>
        <taxon>Nautiliaceae</taxon>
        <taxon>Caminibacter</taxon>
    </lineage>
</organism>
<dbReference type="InterPro" id="IPR012795">
    <property type="entry name" value="tRNA_Ile_lys_synt_N"/>
</dbReference>
<feature type="domain" description="tRNA(Ile)-lysidine/2-thiocytidine synthase N-terminal" evidence="7">
    <location>
        <begin position="3"/>
        <end position="175"/>
    </location>
</feature>
<dbReference type="RefSeq" id="WP_138323772.1">
    <property type="nucleotide sequence ID" value="NZ_CP040463.1"/>
</dbReference>
<dbReference type="EC" id="6.3.4.19" evidence="6"/>
<gene>
    <name evidence="6 8" type="primary">tilS</name>
    <name evidence="8" type="ORF">FE773_08220</name>
</gene>
<keyword evidence="2 6" id="KW-0819">tRNA processing</keyword>
<proteinExistence type="inferred from homology"/>
<evidence type="ECO:0000256" key="4">
    <source>
        <dbReference type="ARBA" id="ARBA00022840"/>
    </source>
</evidence>